<dbReference type="KEGG" id="aram:KAR29_06715"/>
<reference evidence="20" key="1">
    <citation type="submission" date="2021-04" db="EMBL/GenBank/DDBJ databases">
        <title>A novel Synergistetes isolate from a pyrite-forming mixed culture.</title>
        <authorList>
            <person name="Bunk B."/>
            <person name="Sproer C."/>
            <person name="Spring S."/>
            <person name="Pester M."/>
        </authorList>
    </citation>
    <scope>NUCLEOTIDE SEQUENCE [LARGE SCALE GENOMIC DNA]</scope>
    <source>
        <strain evidence="20">J.5.4.2-T.3.5.2</strain>
    </source>
</reference>
<evidence type="ECO:0000256" key="4">
    <source>
        <dbReference type="ARBA" id="ARBA00004752"/>
    </source>
</evidence>
<feature type="domain" description="FAD linked oxidase N-terminal" evidence="17">
    <location>
        <begin position="34"/>
        <end position="150"/>
    </location>
</feature>
<proteinExistence type="inferred from homology"/>
<comment type="pathway">
    <text evidence="4 16">Cell wall biogenesis; peptidoglycan biosynthesis.</text>
</comment>
<dbReference type="InterPro" id="IPR011601">
    <property type="entry name" value="MurB_C"/>
</dbReference>
<dbReference type="HAMAP" id="MF_00037">
    <property type="entry name" value="MurB"/>
    <property type="match status" value="1"/>
</dbReference>
<evidence type="ECO:0000259" key="17">
    <source>
        <dbReference type="Pfam" id="PF01565"/>
    </source>
</evidence>
<evidence type="ECO:0000256" key="1">
    <source>
        <dbReference type="ARBA" id="ARBA00001974"/>
    </source>
</evidence>
<keyword evidence="5 16" id="KW-0963">Cytoplasm</keyword>
<keyword evidence="9 16" id="KW-0521">NADP</keyword>
<keyword evidence="11 16" id="KW-0573">Peptidoglycan synthesis</keyword>
<evidence type="ECO:0000256" key="15">
    <source>
        <dbReference type="ARBA" id="ARBA00048914"/>
    </source>
</evidence>
<evidence type="ECO:0000256" key="13">
    <source>
        <dbReference type="ARBA" id="ARBA00023306"/>
    </source>
</evidence>
<evidence type="ECO:0000256" key="14">
    <source>
        <dbReference type="ARBA" id="ARBA00023316"/>
    </source>
</evidence>
<dbReference type="InterPro" id="IPR036635">
    <property type="entry name" value="MurB_C_sf"/>
</dbReference>
<evidence type="ECO:0000259" key="18">
    <source>
        <dbReference type="Pfam" id="PF02873"/>
    </source>
</evidence>
<dbReference type="AlphaFoldDB" id="A0A9Q7AQX4"/>
<comment type="similarity">
    <text evidence="16">Belongs to the MurB family.</text>
</comment>
<dbReference type="Gene3D" id="3.90.78.10">
    <property type="entry name" value="UDP-N-acetylenolpyruvoylglucosamine reductase, C-terminal domain"/>
    <property type="match status" value="1"/>
</dbReference>
<feature type="active site" evidence="16">
    <location>
        <position position="293"/>
    </location>
</feature>
<evidence type="ECO:0000256" key="9">
    <source>
        <dbReference type="ARBA" id="ARBA00022857"/>
    </source>
</evidence>
<dbReference type="NCBIfam" id="TIGR00179">
    <property type="entry name" value="murB"/>
    <property type="match status" value="1"/>
</dbReference>
<evidence type="ECO:0000256" key="7">
    <source>
        <dbReference type="ARBA" id="ARBA00022630"/>
    </source>
</evidence>
<dbReference type="GO" id="GO:0051301">
    <property type="term" value="P:cell division"/>
    <property type="evidence" value="ECO:0007669"/>
    <property type="project" value="UniProtKB-KW"/>
</dbReference>
<dbReference type="Gene3D" id="3.30.43.10">
    <property type="entry name" value="Uridine Diphospho-n-acetylenolpyruvylglucosamine Reductase, domain 2"/>
    <property type="match status" value="1"/>
</dbReference>
<feature type="active site" evidence="16">
    <location>
        <position position="173"/>
    </location>
</feature>
<comment type="cofactor">
    <cofactor evidence="1 16">
        <name>FAD</name>
        <dbReference type="ChEBI" id="CHEBI:57692"/>
    </cofactor>
</comment>
<evidence type="ECO:0000256" key="2">
    <source>
        <dbReference type="ARBA" id="ARBA00003921"/>
    </source>
</evidence>
<dbReference type="PANTHER" id="PTHR21071:SF4">
    <property type="entry name" value="UDP-N-ACETYLENOLPYRUVOYLGLUCOSAMINE REDUCTASE"/>
    <property type="match status" value="1"/>
</dbReference>
<dbReference type="GO" id="GO:0071555">
    <property type="term" value="P:cell wall organization"/>
    <property type="evidence" value="ECO:0007669"/>
    <property type="project" value="UniProtKB-KW"/>
</dbReference>
<dbReference type="GO" id="GO:0008360">
    <property type="term" value="P:regulation of cell shape"/>
    <property type="evidence" value="ECO:0007669"/>
    <property type="project" value="UniProtKB-KW"/>
</dbReference>
<accession>A0A9Q7AQX4</accession>
<comment type="subcellular location">
    <subcellularLocation>
        <location evidence="3 16">Cytoplasm</location>
    </subcellularLocation>
</comment>
<name>A0A9Q7AQX4_9BACT</name>
<feature type="active site" description="Proton donor" evidence="16">
    <location>
        <position position="222"/>
    </location>
</feature>
<dbReference type="RefSeq" id="WP_274374822.1">
    <property type="nucleotide sequence ID" value="NZ_CP072943.1"/>
</dbReference>
<evidence type="ECO:0000256" key="12">
    <source>
        <dbReference type="ARBA" id="ARBA00023002"/>
    </source>
</evidence>
<keyword evidence="12 16" id="KW-0560">Oxidoreductase</keyword>
<keyword evidence="10 16" id="KW-0133">Cell shape</keyword>
<feature type="domain" description="UDP-N-acetylenolpyruvoylglucosamine reductase C-terminal" evidence="18">
    <location>
        <begin position="206"/>
        <end position="297"/>
    </location>
</feature>
<dbReference type="Pfam" id="PF01565">
    <property type="entry name" value="FAD_binding_4"/>
    <property type="match status" value="1"/>
</dbReference>
<comment type="function">
    <text evidence="2 16">Cell wall formation.</text>
</comment>
<dbReference type="InterPro" id="IPR036318">
    <property type="entry name" value="FAD-bd_PCMH-like_sf"/>
</dbReference>
<dbReference type="GO" id="GO:0005829">
    <property type="term" value="C:cytosol"/>
    <property type="evidence" value="ECO:0007669"/>
    <property type="project" value="TreeGrafter"/>
</dbReference>
<comment type="catalytic activity">
    <reaction evidence="15 16">
        <text>UDP-N-acetyl-alpha-D-muramate + NADP(+) = UDP-N-acetyl-3-O-(1-carboxyvinyl)-alpha-D-glucosamine + NADPH + H(+)</text>
        <dbReference type="Rhea" id="RHEA:12248"/>
        <dbReference type="ChEBI" id="CHEBI:15378"/>
        <dbReference type="ChEBI" id="CHEBI:57783"/>
        <dbReference type="ChEBI" id="CHEBI:58349"/>
        <dbReference type="ChEBI" id="CHEBI:68483"/>
        <dbReference type="ChEBI" id="CHEBI:70757"/>
        <dbReference type="EC" id="1.3.1.98"/>
    </reaction>
</comment>
<protein>
    <recommendedName>
        <fullName evidence="16">UDP-N-acetylenolpyruvoylglucosamine reductase</fullName>
        <ecNumber evidence="16">1.3.1.98</ecNumber>
    </recommendedName>
    <alternativeName>
        <fullName evidence="16">UDP-N-acetylmuramate dehydrogenase</fullName>
    </alternativeName>
</protein>
<evidence type="ECO:0000256" key="8">
    <source>
        <dbReference type="ARBA" id="ARBA00022827"/>
    </source>
</evidence>
<evidence type="ECO:0000256" key="5">
    <source>
        <dbReference type="ARBA" id="ARBA00022490"/>
    </source>
</evidence>
<keyword evidence="6 16" id="KW-0132">Cell division</keyword>
<dbReference type="GO" id="GO:0008762">
    <property type="term" value="F:UDP-N-acetylmuramate dehydrogenase activity"/>
    <property type="evidence" value="ECO:0007669"/>
    <property type="project" value="UniProtKB-UniRule"/>
</dbReference>
<dbReference type="Pfam" id="PF02873">
    <property type="entry name" value="MurB_C"/>
    <property type="match status" value="1"/>
</dbReference>
<dbReference type="InterPro" id="IPR006094">
    <property type="entry name" value="Oxid_FAD_bind_N"/>
</dbReference>
<dbReference type="PANTHER" id="PTHR21071">
    <property type="entry name" value="UDP-N-ACETYLENOLPYRUVOYLGLUCOSAMINE REDUCTASE"/>
    <property type="match status" value="1"/>
</dbReference>
<dbReference type="GO" id="GO:0050660">
    <property type="term" value="F:flavin adenine dinucleotide binding"/>
    <property type="evidence" value="ECO:0007669"/>
    <property type="project" value="InterPro"/>
</dbReference>
<keyword evidence="20" id="KW-1185">Reference proteome</keyword>
<keyword evidence="8 16" id="KW-0274">FAD</keyword>
<evidence type="ECO:0000313" key="19">
    <source>
        <dbReference type="EMBL" id="QTX33538.1"/>
    </source>
</evidence>
<evidence type="ECO:0000256" key="6">
    <source>
        <dbReference type="ARBA" id="ARBA00022618"/>
    </source>
</evidence>
<evidence type="ECO:0000256" key="10">
    <source>
        <dbReference type="ARBA" id="ARBA00022960"/>
    </source>
</evidence>
<dbReference type="InterPro" id="IPR016169">
    <property type="entry name" value="FAD-bd_PCMH_sub2"/>
</dbReference>
<keyword evidence="7 16" id="KW-0285">Flavoprotein</keyword>
<evidence type="ECO:0000256" key="3">
    <source>
        <dbReference type="ARBA" id="ARBA00004496"/>
    </source>
</evidence>
<dbReference type="Proteomes" id="UP000671879">
    <property type="component" value="Chromosome"/>
</dbReference>
<dbReference type="InterPro" id="IPR016167">
    <property type="entry name" value="FAD-bd_PCMH_sub1"/>
</dbReference>
<dbReference type="EC" id="1.3.1.98" evidence="16"/>
<gene>
    <name evidence="16 19" type="primary">murB</name>
    <name evidence="19" type="ORF">KAR29_06715</name>
</gene>
<keyword evidence="14 16" id="KW-0961">Cell wall biogenesis/degradation</keyword>
<keyword evidence="13 16" id="KW-0131">Cell cycle</keyword>
<sequence length="302" mass="33402">MLWLSELEDIAKNKLKLNEDLKNHTSWKIGGKATAIIEPQCVEVLLPILDFIAKNSIPYFILGGGTNLLVHDSGFDGIVISTKKLKKIDKISDTIFVFEAGVLVADILKITLCNGLSGWEHMVGIPGTLGGALVGNAGVNGYSAGNSVVWVERIEKNLSVKKLIDKDIKWAYRESIPLNDGSFITKACLKFTKSNKSTITENINFFKLKRSSQPKHGYSAGSVFKNANNREFAGFLLDKYGCKGLCCGNARISVDHANFILNDGNASSRDVWNLIQQCRNIVLYRHGKWLDLEVKLIGEPWT</sequence>
<dbReference type="SUPFAM" id="SSF56176">
    <property type="entry name" value="FAD-binding/transporter-associated domain-like"/>
    <property type="match status" value="1"/>
</dbReference>
<dbReference type="SUPFAM" id="SSF56194">
    <property type="entry name" value="Uridine diphospho-N-Acetylenolpyruvylglucosamine reductase, MurB, C-terminal domain"/>
    <property type="match status" value="1"/>
</dbReference>
<evidence type="ECO:0000256" key="11">
    <source>
        <dbReference type="ARBA" id="ARBA00022984"/>
    </source>
</evidence>
<dbReference type="GO" id="GO:0009252">
    <property type="term" value="P:peptidoglycan biosynthetic process"/>
    <property type="evidence" value="ECO:0007669"/>
    <property type="project" value="UniProtKB-UniRule"/>
</dbReference>
<evidence type="ECO:0000256" key="16">
    <source>
        <dbReference type="HAMAP-Rule" id="MF_00037"/>
    </source>
</evidence>
<dbReference type="Gene3D" id="3.30.465.10">
    <property type="match status" value="1"/>
</dbReference>
<dbReference type="InterPro" id="IPR003170">
    <property type="entry name" value="MurB"/>
</dbReference>
<evidence type="ECO:0000313" key="20">
    <source>
        <dbReference type="Proteomes" id="UP000671879"/>
    </source>
</evidence>
<dbReference type="EMBL" id="CP072943">
    <property type="protein sequence ID" value="QTX33538.1"/>
    <property type="molecule type" value="Genomic_DNA"/>
</dbReference>
<organism evidence="19 20">
    <name type="scientific">Aminithiophilus ramosus</name>
    <dbReference type="NCBI Taxonomy" id="3029084"/>
    <lineage>
        <taxon>Bacteria</taxon>
        <taxon>Thermotogati</taxon>
        <taxon>Synergistota</taxon>
        <taxon>Synergistia</taxon>
        <taxon>Synergistales</taxon>
        <taxon>Aminithiophilaceae</taxon>
        <taxon>Aminithiophilus</taxon>
    </lineage>
</organism>